<dbReference type="Proteomes" id="UP000308632">
    <property type="component" value="Unassembled WGS sequence"/>
</dbReference>
<dbReference type="EMBL" id="SZPR01000019">
    <property type="protein sequence ID" value="TKT06880.1"/>
    <property type="molecule type" value="Genomic_DNA"/>
</dbReference>
<feature type="compositionally biased region" description="Low complexity" evidence="1">
    <location>
        <begin position="481"/>
        <end position="497"/>
    </location>
</feature>
<accession>A0A4U5WX61</accession>
<name>A0A4U5WX61_STRGB</name>
<dbReference type="InterPro" id="IPR024983">
    <property type="entry name" value="CHAT_dom"/>
</dbReference>
<evidence type="ECO:0000259" key="2">
    <source>
        <dbReference type="Pfam" id="PF12770"/>
    </source>
</evidence>
<dbReference type="Pfam" id="PF12770">
    <property type="entry name" value="CHAT"/>
    <property type="match status" value="1"/>
</dbReference>
<feature type="compositionally biased region" description="Basic and acidic residues" evidence="1">
    <location>
        <begin position="1"/>
        <end position="18"/>
    </location>
</feature>
<feature type="domain" description="CHAT" evidence="2">
    <location>
        <begin position="631"/>
        <end position="878"/>
    </location>
</feature>
<reference evidence="3 4" key="1">
    <citation type="submission" date="2019-04" db="EMBL/GenBank/DDBJ databases">
        <title>Streptomyces lasaliensis sp.nov., an Actinomycete isolated from soil which produces the polyether antibiotic lasalocid.</title>
        <authorList>
            <person name="Erwin G."/>
            <person name="Haber C."/>
        </authorList>
    </citation>
    <scope>NUCLEOTIDE SEQUENCE [LARGE SCALE GENOMIC DNA]</scope>
    <source>
        <strain evidence="3 4">DSM 40089</strain>
    </source>
</reference>
<feature type="region of interest" description="Disordered" evidence="1">
    <location>
        <begin position="1"/>
        <end position="50"/>
    </location>
</feature>
<evidence type="ECO:0000313" key="4">
    <source>
        <dbReference type="Proteomes" id="UP000308632"/>
    </source>
</evidence>
<proteinExistence type="predicted"/>
<evidence type="ECO:0000256" key="1">
    <source>
        <dbReference type="SAM" id="MobiDB-lite"/>
    </source>
</evidence>
<comment type="caution">
    <text evidence="3">The sequence shown here is derived from an EMBL/GenBank/DDBJ whole genome shotgun (WGS) entry which is preliminary data.</text>
</comment>
<organism evidence="3 4">
    <name type="scientific">Streptomyces galbus</name>
    <dbReference type="NCBI Taxonomy" id="33898"/>
    <lineage>
        <taxon>Bacteria</taxon>
        <taxon>Bacillati</taxon>
        <taxon>Actinomycetota</taxon>
        <taxon>Actinomycetes</taxon>
        <taxon>Kitasatosporales</taxon>
        <taxon>Streptomycetaceae</taxon>
        <taxon>Streptomyces</taxon>
    </lineage>
</organism>
<gene>
    <name evidence="3" type="ORF">E4U92_23645</name>
</gene>
<feature type="region of interest" description="Disordered" evidence="1">
    <location>
        <begin position="480"/>
        <end position="519"/>
    </location>
</feature>
<evidence type="ECO:0000313" key="3">
    <source>
        <dbReference type="EMBL" id="TKT06880.1"/>
    </source>
</evidence>
<dbReference type="AlphaFoldDB" id="A0A4U5WX61"/>
<protein>
    <submittedName>
        <fullName evidence="3">CHAT domain-containing protein</fullName>
    </submittedName>
</protein>
<sequence>MGRNDDVRQEPEEPREPDEAQEPGVPGDADVSGRPETSGARPEPDPDSAIGDFVEALDVEDLIMRFDVDFDVPMRQSRAIGMLRLAEADEPGPRDDVRRTARRVGVHWCETVRADVAYELLTGLRQIEASRSDAEYLHARLTRGELDPADAFTRYVIARWFDGAGRIQYRLGSFTTARLSFETAAAVAEASDLWWVLPDLRSNLARARYEEQNQTARAGDGGTGAPSFIAGLYELCDTIVDAGRAHGVDMEGQPSPELPREHREFLRGYSNALHNLATALGQSGDSARSLEVTARSLAISEGLRDEYRIAQSVTNQGLRDKERSAEHFARLRGMGWRRGRLIARQNLAIGTGGLDGLRELGRLLDELGQDTPGAGRQTGMDVDFHAYTVQGYRRVAETLPEESRPDDLLSRRLDMARSVRAAIALPLYKRAYARHVRPAYLQAIAHHVRCGDGSRENVEKVVSLIEESSGRELLDLLASSRPQTLGPPTRTLTLSTPSGPPAGDEKRRGAPQPVTGEEEAALRELVAERERAYEDRFLHEPLTSATHDEDIAHRLAQYTLNHPGSCVIRYFRFAAPDGVKGTGGEAVPDSLGMVVCKEGQLTMLPAVPYDHVTELARQVSSDRQDKAPTERTCRRVWDLLIAPAWDSVCRGGMPTHLTLIPTDDVFAVPLHVALAPDDPHPLAARVPLSHSVSVAAFVTHGRHLLKRQLVEANDDLAALLVTDAAATGGEVVRTGWPPEHIAVAGRVPAQLTGPVRKLPGDWDGIAELTASKPEFFVYAGHGRFVDTSEDYGPLLHLGDGDWVTQFDLALRLSLPRNKVAILGACLAGQGMRSEGGDVLGFMRSLIISGAGAIGVPLWKVLDSAMVATVRSVLRQSREAVGPSGAGIFDVVEALHGHYRQVAEDYDGAAGRIEAMPLALYL</sequence>